<sequence>MDFNQVTSRISKSDKLEFGAILTKTFELYKKVWLQGFFTLLFGLLLIAPFYVLLYIPMIAAGVTEPDMLKSEEMSPVLGLMMMVLMPILMVAAMTTAIALNAAFLRICHHKYHNLDVQDDYFYFFKNGRWKKSLALGLIMLVMAFLGAMMCGVGIIYFVVPISLLPAFFAFAESLSPIEITKASLQLANKNWLVIFGLILLTGFIAELGIILCFVGILFTAMLSKIPMYFVYMDAMESANDTEII</sequence>
<proteinExistence type="predicted"/>
<keyword evidence="1" id="KW-0472">Membrane</keyword>
<feature type="transmembrane region" description="Helical" evidence="1">
    <location>
        <begin position="134"/>
        <end position="160"/>
    </location>
</feature>
<gene>
    <name evidence="2" type="ORF">ACFOUT_04435</name>
</gene>
<keyword evidence="1" id="KW-0812">Transmembrane</keyword>
<keyword evidence="3" id="KW-1185">Reference proteome</keyword>
<feature type="transmembrane region" description="Helical" evidence="1">
    <location>
        <begin position="32"/>
        <end position="57"/>
    </location>
</feature>
<accession>A0ABV8JRF9</accession>
<dbReference type="RefSeq" id="WP_192461170.1">
    <property type="nucleotide sequence ID" value="NZ_JACYFJ010000001.1"/>
</dbReference>
<evidence type="ECO:0000313" key="2">
    <source>
        <dbReference type="EMBL" id="MFC4095108.1"/>
    </source>
</evidence>
<protein>
    <recommendedName>
        <fullName evidence="4">Glycerophosphoryl diester phosphodiesterase membrane domain-containing protein</fullName>
    </recommendedName>
</protein>
<feature type="transmembrane region" description="Helical" evidence="1">
    <location>
        <begin position="192"/>
        <end position="223"/>
    </location>
</feature>
<organism evidence="2 3">
    <name type="scientific">Euzebyella saccharophila</name>
    <dbReference type="NCBI Taxonomy" id="679664"/>
    <lineage>
        <taxon>Bacteria</taxon>
        <taxon>Pseudomonadati</taxon>
        <taxon>Bacteroidota</taxon>
        <taxon>Flavobacteriia</taxon>
        <taxon>Flavobacteriales</taxon>
        <taxon>Flavobacteriaceae</taxon>
        <taxon>Euzebyella</taxon>
    </lineage>
</organism>
<comment type="caution">
    <text evidence="2">The sequence shown here is derived from an EMBL/GenBank/DDBJ whole genome shotgun (WGS) entry which is preliminary data.</text>
</comment>
<name>A0ABV8JRF9_9FLAO</name>
<evidence type="ECO:0000313" key="3">
    <source>
        <dbReference type="Proteomes" id="UP001595814"/>
    </source>
</evidence>
<dbReference type="Proteomes" id="UP001595814">
    <property type="component" value="Unassembled WGS sequence"/>
</dbReference>
<reference evidence="3" key="1">
    <citation type="journal article" date="2019" name="Int. J. Syst. Evol. Microbiol.">
        <title>The Global Catalogue of Microorganisms (GCM) 10K type strain sequencing project: providing services to taxonomists for standard genome sequencing and annotation.</title>
        <authorList>
            <consortium name="The Broad Institute Genomics Platform"/>
            <consortium name="The Broad Institute Genome Sequencing Center for Infectious Disease"/>
            <person name="Wu L."/>
            <person name="Ma J."/>
        </authorList>
    </citation>
    <scope>NUCLEOTIDE SEQUENCE [LARGE SCALE GENOMIC DNA]</scope>
    <source>
        <strain evidence="3">CECT 7477</strain>
    </source>
</reference>
<feature type="transmembrane region" description="Helical" evidence="1">
    <location>
        <begin position="77"/>
        <end position="105"/>
    </location>
</feature>
<keyword evidence="1" id="KW-1133">Transmembrane helix</keyword>
<evidence type="ECO:0000256" key="1">
    <source>
        <dbReference type="SAM" id="Phobius"/>
    </source>
</evidence>
<evidence type="ECO:0008006" key="4">
    <source>
        <dbReference type="Google" id="ProtNLM"/>
    </source>
</evidence>
<dbReference type="EMBL" id="JBHSAW010000004">
    <property type="protein sequence ID" value="MFC4095108.1"/>
    <property type="molecule type" value="Genomic_DNA"/>
</dbReference>